<keyword evidence="2" id="KW-1185">Reference proteome</keyword>
<organism evidence="1 2">
    <name type="scientific">Acetivibrio thermocellus (strain ATCC 27405 / DSM 1237 / JCM 9322 / NBRC 103400 / NCIMB 10682 / NRRL B-4536 / VPI 7372)</name>
    <name type="common">Clostridium thermocellum</name>
    <dbReference type="NCBI Taxonomy" id="203119"/>
    <lineage>
        <taxon>Bacteria</taxon>
        <taxon>Bacillati</taxon>
        <taxon>Bacillota</taxon>
        <taxon>Clostridia</taxon>
        <taxon>Eubacteriales</taxon>
        <taxon>Oscillospiraceae</taxon>
        <taxon>Acetivibrio</taxon>
    </lineage>
</organism>
<proteinExistence type="predicted"/>
<dbReference type="RefSeq" id="WP_004463953.1">
    <property type="nucleotide sequence ID" value="NC_009012.1"/>
</dbReference>
<dbReference type="KEGG" id="cth:Cthe_3363"/>
<name>G2JCA2_ACET2</name>
<reference evidence="2" key="1">
    <citation type="submission" date="2007-02" db="EMBL/GenBank/DDBJ databases">
        <title>Complete sequence of Clostridium thermocellum ATCC 27405.</title>
        <authorList>
            <consortium name="US DOE Joint Genome Institute"/>
            <person name="Copeland A."/>
            <person name="Lucas S."/>
            <person name="Lapidus A."/>
            <person name="Barry K."/>
            <person name="Detter J.C."/>
            <person name="Glavina del Rio T."/>
            <person name="Hammon N."/>
            <person name="Israni S."/>
            <person name="Dalin E."/>
            <person name="Tice H."/>
            <person name="Pitluck S."/>
            <person name="Chertkov O."/>
            <person name="Brettin T."/>
            <person name="Bruce D."/>
            <person name="Han C."/>
            <person name="Tapia R."/>
            <person name="Gilna P."/>
            <person name="Schmutz J."/>
            <person name="Larimer F."/>
            <person name="Land M."/>
            <person name="Hauser L."/>
            <person name="Kyrpides N."/>
            <person name="Mikhailova N."/>
            <person name="Wu J.H.D."/>
            <person name="Newcomb M."/>
            <person name="Richardson P."/>
        </authorList>
    </citation>
    <scope>NUCLEOTIDE SEQUENCE [LARGE SCALE GENOMIC DNA]</scope>
    <source>
        <strain evidence="2">ATCC 27405 / DSM 1237 / JCM 9322 / NBRC 103400 / NCIMB 10682 / NRRL B-4536 / VPI 7372</strain>
    </source>
</reference>
<gene>
    <name evidence="1" type="ordered locus">Cthe_3363</name>
</gene>
<dbReference type="GO" id="GO:0016301">
    <property type="term" value="F:kinase activity"/>
    <property type="evidence" value="ECO:0007669"/>
    <property type="project" value="UniProtKB-KW"/>
</dbReference>
<dbReference type="EMBL" id="CP000568">
    <property type="protein sequence ID" value="AEO12424.1"/>
    <property type="molecule type" value="Genomic_DNA"/>
</dbReference>
<dbReference type="Proteomes" id="UP000002145">
    <property type="component" value="Chromosome"/>
</dbReference>
<dbReference type="AlphaFoldDB" id="G2JCA2"/>
<accession>G2JCA2</accession>
<sequence length="70" mass="7631">MNNEKLNKIIELLISGLRPFNQIETFSDKPGIYAIGFNGDKFPLESAEDKIAKGDIIYIGKSVSGGKKGT</sequence>
<dbReference type="STRING" id="203119.Cthe_3363"/>
<reference evidence="1 2" key="2">
    <citation type="journal article" date="2013" name="Biotechnol. Biofuels">
        <title>Global transcriptome analysis of Clostridium thermocellum ATCC 27405 during growth on dilute acid pretreated Populus and switchgrass.</title>
        <authorList>
            <person name="Wilson C.M."/>
            <person name="Rodriguez M.Jr."/>
            <person name="Johnson C.M."/>
            <person name="Martin S.L."/>
            <person name="Chu T.M."/>
            <person name="Wolfinger R.D."/>
            <person name="Hauser L.J."/>
            <person name="Land M.L."/>
            <person name="Klingeman D.M."/>
            <person name="Syed M.H."/>
            <person name="Ragauskas A.J."/>
            <person name="Tschaplinski T.J."/>
            <person name="Mielenz J.R."/>
            <person name="Brown S.D."/>
        </authorList>
    </citation>
    <scope>NUCLEOTIDE SEQUENCE [LARGE SCALE GENOMIC DNA]</scope>
    <source>
        <strain evidence="2">ATCC 27405 / DSM 1237 / JCM 9322 / NBRC 103400 / NCIMB 10682 / NRRL B-4536 / VPI 7372</strain>
    </source>
</reference>
<keyword evidence="1" id="KW-0808">Transferase</keyword>
<evidence type="ECO:0000313" key="1">
    <source>
        <dbReference type="EMBL" id="AEO12424.1"/>
    </source>
</evidence>
<dbReference type="HOGENOM" id="CLU_2750789_0_0_9"/>
<keyword evidence="1" id="KW-0418">Kinase</keyword>
<dbReference type="GeneID" id="35803432"/>
<protein>
    <submittedName>
        <fullName evidence="1">Acetylglutamate kinase</fullName>
    </submittedName>
</protein>
<evidence type="ECO:0000313" key="2">
    <source>
        <dbReference type="Proteomes" id="UP000002145"/>
    </source>
</evidence>